<dbReference type="OrthoDB" id="82233at2157"/>
<feature type="domain" description="Glutamate--cysteine ligase" evidence="8">
    <location>
        <begin position="14"/>
        <end position="388"/>
    </location>
</feature>
<proteinExistence type="inferred from homology"/>
<evidence type="ECO:0000313" key="10">
    <source>
        <dbReference type="Proteomes" id="UP000007360"/>
    </source>
</evidence>
<dbReference type="PANTHER" id="PTHR38761:SF1">
    <property type="entry name" value="GLUTAMATE--CYSTEINE LIGASE"/>
    <property type="match status" value="1"/>
</dbReference>
<sequence>MSWDFSEISKSFLNDDKGKLLVEGNFGLEKECQRVLSTGDLALTPHPQVFGNKTKNPRITNDFSESQIEMITKPFNCAEEVYDSLKTINFEVENGIGDELLWPLSMPPNLPDEEKIPIASFPDCENGKDMEIYRNGLALRYGKKMQMISGIHYNFSFGNEMINYLYEKFGNQKDKRLFIDEIHFGLARNFLRYSWILIYLFGASPFCHSSYYPVIKKELMLIQKCCPDPENIIENCLQYATSLRVSRFGYSNSLKNENIYFNSLKEYSTKIHRMLSTEDEEYSKLGIYRNGSQIQLNGNVLQKESEFYSLIRLKQPIRNGETPLDALEKRGVKYVEVRILDLNPFHKLGLNIDQMHFLHVFLHFCLFEQSPPITDQEHDLINLNHHLVSLIGRKKDLILKQYDGNKISLKSWGEEIFEKLKKIAELMDSSTKNNKYGACVETEHQKLLDMSLLPSEMMNQEMRENNENFLEFGIKYAKNNAK</sequence>
<dbReference type="Gene3D" id="3.30.590.20">
    <property type="match status" value="1"/>
</dbReference>
<evidence type="ECO:0000256" key="7">
    <source>
        <dbReference type="ARBA" id="ARBA00048819"/>
    </source>
</evidence>
<evidence type="ECO:0000256" key="6">
    <source>
        <dbReference type="ARBA" id="ARBA00022840"/>
    </source>
</evidence>
<dbReference type="InterPro" id="IPR006334">
    <property type="entry name" value="Glut_cys_ligase"/>
</dbReference>
<evidence type="ECO:0000256" key="5">
    <source>
        <dbReference type="ARBA" id="ARBA00022741"/>
    </source>
</evidence>
<dbReference type="AlphaFoldDB" id="K2QZ62"/>
<evidence type="ECO:0000313" key="9">
    <source>
        <dbReference type="EMBL" id="EKF85588.1"/>
    </source>
</evidence>
<keyword evidence="3 9" id="KW-0436">Ligase</keyword>
<dbReference type="GO" id="GO:0046872">
    <property type="term" value="F:metal ion binding"/>
    <property type="evidence" value="ECO:0007669"/>
    <property type="project" value="TreeGrafter"/>
</dbReference>
<evidence type="ECO:0000259" key="8">
    <source>
        <dbReference type="Pfam" id="PF04262"/>
    </source>
</evidence>
<dbReference type="EC" id="6.3.2.2" evidence="2"/>
<protein>
    <recommendedName>
        <fullName evidence="2">glutamate--cysteine ligase</fullName>
        <ecNumber evidence="2">6.3.2.2</ecNumber>
    </recommendedName>
</protein>
<dbReference type="GO" id="GO:0006750">
    <property type="term" value="P:glutathione biosynthetic process"/>
    <property type="evidence" value="ECO:0007669"/>
    <property type="project" value="UniProtKB-KW"/>
</dbReference>
<dbReference type="InterPro" id="IPR014746">
    <property type="entry name" value="Gln_synth/guanido_kin_cat_dom"/>
</dbReference>
<dbReference type="InterPro" id="IPR007370">
    <property type="entry name" value="Glu_cys_ligase"/>
</dbReference>
<dbReference type="Proteomes" id="UP000007360">
    <property type="component" value="Unassembled WGS sequence"/>
</dbReference>
<gene>
    <name evidence="9" type="ORF">A994_07646</name>
</gene>
<dbReference type="GO" id="GO:0005829">
    <property type="term" value="C:cytosol"/>
    <property type="evidence" value="ECO:0007669"/>
    <property type="project" value="TreeGrafter"/>
</dbReference>
<evidence type="ECO:0000256" key="1">
    <source>
        <dbReference type="ARBA" id="ARBA00005006"/>
    </source>
</evidence>
<keyword evidence="5" id="KW-0547">Nucleotide-binding</keyword>
<evidence type="ECO:0000256" key="3">
    <source>
        <dbReference type="ARBA" id="ARBA00022598"/>
    </source>
</evidence>
<reference evidence="9 10" key="1">
    <citation type="journal article" date="2012" name="J. Bacteriol.">
        <title>Draft genome sequence of Methanobacterium formicicum DSM 3637, an archaebacterium isolated from the methane producer amoeba Pelomyxa palustris.</title>
        <authorList>
            <person name="Gutierrez G."/>
        </authorList>
    </citation>
    <scope>NUCLEOTIDE SEQUENCE [LARGE SCALE GENOMIC DNA]</scope>
    <source>
        <strain evidence="10">DSM 3637 / PP1</strain>
    </source>
</reference>
<comment type="catalytic activity">
    <reaction evidence="7">
        <text>L-cysteine + L-glutamate + ATP = gamma-L-glutamyl-L-cysteine + ADP + phosphate + H(+)</text>
        <dbReference type="Rhea" id="RHEA:13285"/>
        <dbReference type="ChEBI" id="CHEBI:15378"/>
        <dbReference type="ChEBI" id="CHEBI:29985"/>
        <dbReference type="ChEBI" id="CHEBI:30616"/>
        <dbReference type="ChEBI" id="CHEBI:35235"/>
        <dbReference type="ChEBI" id="CHEBI:43474"/>
        <dbReference type="ChEBI" id="CHEBI:58173"/>
        <dbReference type="ChEBI" id="CHEBI:456216"/>
        <dbReference type="EC" id="6.3.2.2"/>
    </reaction>
</comment>
<dbReference type="PATRIC" id="fig|1204725.3.peg.1534"/>
<dbReference type="GO" id="GO:0004357">
    <property type="term" value="F:glutamate-cysteine ligase activity"/>
    <property type="evidence" value="ECO:0007669"/>
    <property type="project" value="UniProtKB-EC"/>
</dbReference>
<comment type="caution">
    <text evidence="9">The sequence shown here is derived from an EMBL/GenBank/DDBJ whole genome shotgun (WGS) entry which is preliminary data.</text>
</comment>
<evidence type="ECO:0000256" key="2">
    <source>
        <dbReference type="ARBA" id="ARBA00012220"/>
    </source>
</evidence>
<dbReference type="PANTHER" id="PTHR38761">
    <property type="entry name" value="GLUTAMATE--CYSTEINE LIGASE"/>
    <property type="match status" value="1"/>
</dbReference>
<dbReference type="RefSeq" id="WP_004030839.1">
    <property type="nucleotide sequence ID" value="NZ_AMPO01000006.1"/>
</dbReference>
<accession>K2QZ62</accession>
<keyword evidence="6" id="KW-0067">ATP-binding</keyword>
<comment type="pathway">
    <text evidence="1">Sulfur metabolism; glutathione biosynthesis; glutathione from L-cysteine and L-glutamate: step 1/2.</text>
</comment>
<organism evidence="9 10">
    <name type="scientific">Methanobacterium formicicum (strain DSM 3637 / PP1)</name>
    <dbReference type="NCBI Taxonomy" id="1204725"/>
    <lineage>
        <taxon>Archaea</taxon>
        <taxon>Methanobacteriati</taxon>
        <taxon>Methanobacteriota</taxon>
        <taxon>Methanomada group</taxon>
        <taxon>Methanobacteria</taxon>
        <taxon>Methanobacteriales</taxon>
        <taxon>Methanobacteriaceae</taxon>
        <taxon>Methanobacterium</taxon>
    </lineage>
</organism>
<keyword evidence="10" id="KW-1185">Reference proteome</keyword>
<dbReference type="EMBL" id="AMPO01000006">
    <property type="protein sequence ID" value="EKF85588.1"/>
    <property type="molecule type" value="Genomic_DNA"/>
</dbReference>
<name>K2QZ62_METFP</name>
<dbReference type="Pfam" id="PF04262">
    <property type="entry name" value="Glu_cys_ligase"/>
    <property type="match status" value="1"/>
</dbReference>
<dbReference type="GO" id="GO:0005524">
    <property type="term" value="F:ATP binding"/>
    <property type="evidence" value="ECO:0007669"/>
    <property type="project" value="UniProtKB-KW"/>
</dbReference>
<dbReference type="SUPFAM" id="SSF55931">
    <property type="entry name" value="Glutamine synthetase/guanido kinase"/>
    <property type="match status" value="1"/>
</dbReference>
<evidence type="ECO:0000256" key="4">
    <source>
        <dbReference type="ARBA" id="ARBA00022684"/>
    </source>
</evidence>
<keyword evidence="4" id="KW-0317">Glutathione biosynthesis</keyword>
<dbReference type="HAMAP" id="MF_00578">
    <property type="entry name" value="Glu_cys_ligase"/>
    <property type="match status" value="1"/>
</dbReference>